<dbReference type="EMBL" id="BGPR01082080">
    <property type="protein sequence ID" value="GBL85728.1"/>
    <property type="molecule type" value="Genomic_DNA"/>
</dbReference>
<protein>
    <submittedName>
        <fullName evidence="1">Uncharacterized protein</fullName>
    </submittedName>
</protein>
<name>A0A4Y2B152_ARAVE</name>
<dbReference type="Proteomes" id="UP000499080">
    <property type="component" value="Unassembled WGS sequence"/>
</dbReference>
<gene>
    <name evidence="1" type="ORF">AVEN_70751_1</name>
</gene>
<evidence type="ECO:0000313" key="2">
    <source>
        <dbReference type="Proteomes" id="UP000499080"/>
    </source>
</evidence>
<evidence type="ECO:0000313" key="1">
    <source>
        <dbReference type="EMBL" id="GBL85728.1"/>
    </source>
</evidence>
<organism evidence="1 2">
    <name type="scientific">Araneus ventricosus</name>
    <name type="common">Orbweaver spider</name>
    <name type="synonym">Epeira ventricosa</name>
    <dbReference type="NCBI Taxonomy" id="182803"/>
    <lineage>
        <taxon>Eukaryota</taxon>
        <taxon>Metazoa</taxon>
        <taxon>Ecdysozoa</taxon>
        <taxon>Arthropoda</taxon>
        <taxon>Chelicerata</taxon>
        <taxon>Arachnida</taxon>
        <taxon>Araneae</taxon>
        <taxon>Araneomorphae</taxon>
        <taxon>Entelegynae</taxon>
        <taxon>Araneoidea</taxon>
        <taxon>Araneidae</taxon>
        <taxon>Araneus</taxon>
    </lineage>
</organism>
<sequence>MENGNIIVKILRKSGAMTSLRSKPSHVTVRANEKRPHSLLCRIRKYAFGTDLAILNQGQMTRSSPVLAPLSKLRHHTSERTFGSLTCTADLQRNRGSNLELSCQEAMNLQLCHHGLGC</sequence>
<comment type="caution">
    <text evidence="1">The sequence shown here is derived from an EMBL/GenBank/DDBJ whole genome shotgun (WGS) entry which is preliminary data.</text>
</comment>
<dbReference type="AlphaFoldDB" id="A0A4Y2B152"/>
<reference evidence="1 2" key="1">
    <citation type="journal article" date="2019" name="Sci. Rep.">
        <title>Orb-weaving spider Araneus ventricosus genome elucidates the spidroin gene catalogue.</title>
        <authorList>
            <person name="Kono N."/>
            <person name="Nakamura H."/>
            <person name="Ohtoshi R."/>
            <person name="Moran D.A.P."/>
            <person name="Shinohara A."/>
            <person name="Yoshida Y."/>
            <person name="Fujiwara M."/>
            <person name="Mori M."/>
            <person name="Tomita M."/>
            <person name="Arakawa K."/>
        </authorList>
    </citation>
    <scope>NUCLEOTIDE SEQUENCE [LARGE SCALE GENOMIC DNA]</scope>
</reference>
<keyword evidence="2" id="KW-1185">Reference proteome</keyword>
<accession>A0A4Y2B152</accession>
<proteinExistence type="predicted"/>